<accession>A0AAF3F481</accession>
<organism evidence="2 3">
    <name type="scientific">Mesorhabditis belari</name>
    <dbReference type="NCBI Taxonomy" id="2138241"/>
    <lineage>
        <taxon>Eukaryota</taxon>
        <taxon>Metazoa</taxon>
        <taxon>Ecdysozoa</taxon>
        <taxon>Nematoda</taxon>
        <taxon>Chromadorea</taxon>
        <taxon>Rhabditida</taxon>
        <taxon>Rhabditina</taxon>
        <taxon>Rhabditomorpha</taxon>
        <taxon>Rhabditoidea</taxon>
        <taxon>Rhabditidae</taxon>
        <taxon>Mesorhabditinae</taxon>
        <taxon>Mesorhabditis</taxon>
    </lineage>
</organism>
<evidence type="ECO:0000313" key="3">
    <source>
        <dbReference type="WBParaSite" id="MBELARI_LOCUS21363"/>
    </source>
</evidence>
<keyword evidence="2" id="KW-1185">Reference proteome</keyword>
<evidence type="ECO:0000313" key="2">
    <source>
        <dbReference type="Proteomes" id="UP000887575"/>
    </source>
</evidence>
<protein>
    <submittedName>
        <fullName evidence="3">Uncharacterized protein</fullName>
    </submittedName>
</protein>
<keyword evidence="1" id="KW-0732">Signal</keyword>
<evidence type="ECO:0000256" key="1">
    <source>
        <dbReference type="SAM" id="SignalP"/>
    </source>
</evidence>
<dbReference type="Proteomes" id="UP000887575">
    <property type="component" value="Unassembled WGS sequence"/>
</dbReference>
<feature type="chain" id="PRO_5042103349" evidence="1">
    <location>
        <begin position="19"/>
        <end position="71"/>
    </location>
</feature>
<reference evidence="3" key="1">
    <citation type="submission" date="2024-02" db="UniProtKB">
        <authorList>
            <consortium name="WormBaseParasite"/>
        </authorList>
    </citation>
    <scope>IDENTIFICATION</scope>
</reference>
<sequence>MRITLLILIILLYNSVHALPTRDLNDRRPSYAMLNNMPFVPRSDLTPEKYIRNRRSYTVLVPEYSILDDIF</sequence>
<dbReference type="AlphaFoldDB" id="A0AAF3F481"/>
<proteinExistence type="predicted"/>
<dbReference type="WBParaSite" id="MBELARI_LOCUS21363">
    <property type="protein sequence ID" value="MBELARI_LOCUS21363"/>
    <property type="gene ID" value="MBELARI_LOCUS21363"/>
</dbReference>
<name>A0AAF3F481_9BILA</name>
<feature type="signal peptide" evidence="1">
    <location>
        <begin position="1"/>
        <end position="18"/>
    </location>
</feature>